<dbReference type="Pfam" id="PF01418">
    <property type="entry name" value="HTH_6"/>
    <property type="match status" value="1"/>
</dbReference>
<dbReference type="Gene3D" id="1.10.10.10">
    <property type="entry name" value="Winged helix-like DNA-binding domain superfamily/Winged helix DNA-binding domain"/>
    <property type="match status" value="1"/>
</dbReference>
<dbReference type="GO" id="GO:0097367">
    <property type="term" value="F:carbohydrate derivative binding"/>
    <property type="evidence" value="ECO:0007669"/>
    <property type="project" value="InterPro"/>
</dbReference>
<evidence type="ECO:0000313" key="6">
    <source>
        <dbReference type="Proteomes" id="UP000029050"/>
    </source>
</evidence>
<dbReference type="SUPFAM" id="SSF46689">
    <property type="entry name" value="Homeodomain-like"/>
    <property type="match status" value="1"/>
</dbReference>
<keyword evidence="1" id="KW-0805">Transcription regulation</keyword>
<dbReference type="CDD" id="cd05013">
    <property type="entry name" value="SIS_RpiR"/>
    <property type="match status" value="1"/>
</dbReference>
<keyword evidence="2" id="KW-0238">DNA-binding</keyword>
<name>A0A087CHP7_9BIFI</name>
<dbReference type="InterPro" id="IPR035472">
    <property type="entry name" value="RpiR-like_SIS"/>
</dbReference>
<dbReference type="EMBL" id="JGZI01000008">
    <property type="protein sequence ID" value="KFI82797.1"/>
    <property type="molecule type" value="Genomic_DNA"/>
</dbReference>
<comment type="caution">
    <text evidence="5">The sequence shown here is derived from an EMBL/GenBank/DDBJ whole genome shotgun (WGS) entry which is preliminary data.</text>
</comment>
<keyword evidence="6" id="KW-1185">Reference proteome</keyword>
<accession>A0A087CHP7</accession>
<dbReference type="GeneID" id="98299800"/>
<dbReference type="RefSeq" id="WP_033496858.1">
    <property type="nucleotide sequence ID" value="NZ_JBDNZD010000001.1"/>
</dbReference>
<reference evidence="5 6" key="1">
    <citation type="submission" date="2014-03" db="EMBL/GenBank/DDBJ databases">
        <title>Genomics of Bifidobacteria.</title>
        <authorList>
            <person name="Ventura M."/>
            <person name="Milani C."/>
            <person name="Lugli G.A."/>
        </authorList>
    </citation>
    <scope>NUCLEOTIDE SEQUENCE [LARGE SCALE GENOMIC DNA]</scope>
    <source>
        <strain evidence="5 6">LMG 21775</strain>
    </source>
</reference>
<feature type="domain" description="HTH rpiR-type" evidence="4">
    <location>
        <begin position="8"/>
        <end position="84"/>
    </location>
</feature>
<dbReference type="PROSITE" id="PS51071">
    <property type="entry name" value="HTH_RPIR"/>
    <property type="match status" value="1"/>
</dbReference>
<dbReference type="InterPro" id="IPR036388">
    <property type="entry name" value="WH-like_DNA-bd_sf"/>
</dbReference>
<evidence type="ECO:0000256" key="3">
    <source>
        <dbReference type="ARBA" id="ARBA00023163"/>
    </source>
</evidence>
<dbReference type="Pfam" id="PF01380">
    <property type="entry name" value="SIS"/>
    <property type="match status" value="1"/>
</dbReference>
<dbReference type="Gene3D" id="3.40.50.10490">
    <property type="entry name" value="Glucose-6-phosphate isomerase like protein, domain 1"/>
    <property type="match status" value="1"/>
</dbReference>
<dbReference type="eggNOG" id="COG1737">
    <property type="taxonomic scope" value="Bacteria"/>
</dbReference>
<organism evidence="5 6">
    <name type="scientific">Bifidobacterium psychraerophilum</name>
    <dbReference type="NCBI Taxonomy" id="218140"/>
    <lineage>
        <taxon>Bacteria</taxon>
        <taxon>Bacillati</taxon>
        <taxon>Actinomycetota</taxon>
        <taxon>Actinomycetes</taxon>
        <taxon>Bifidobacteriales</taxon>
        <taxon>Bifidobacteriaceae</taxon>
        <taxon>Bifidobacterium</taxon>
    </lineage>
</organism>
<gene>
    <name evidence="5" type="ORF">BPSY_0589</name>
</gene>
<evidence type="ECO:0000256" key="2">
    <source>
        <dbReference type="ARBA" id="ARBA00023125"/>
    </source>
</evidence>
<sequence>MNDPSSTSTVVESIKSAFSGLSNAERLVARSILSDYPASCLGPVAVIAKNAGVSAPSVVRFAKSLGYSSYIEFRDAVLSELAQQSKGPLDRARQLKVDGDLPRVREKMEILLSTATRNLAAIPDTEWDGLATMLADTGKNIFVAGGRFSTAVARILALNLQLLRPGVILLDDLDQRDKGILLDMNRKSVLVVFDFYRYQKSVIKAAHVARQKGATIVLISDGDISPISADASIVLPVSTTSFLPMSGLSTATTIIEILLGDVYAKIGKDASTHLAQWELFTGDETLQ</sequence>
<dbReference type="SUPFAM" id="SSF53697">
    <property type="entry name" value="SIS domain"/>
    <property type="match status" value="1"/>
</dbReference>
<evidence type="ECO:0000259" key="4">
    <source>
        <dbReference type="PROSITE" id="PS51071"/>
    </source>
</evidence>
<dbReference type="OrthoDB" id="370421at2"/>
<dbReference type="GO" id="GO:1901135">
    <property type="term" value="P:carbohydrate derivative metabolic process"/>
    <property type="evidence" value="ECO:0007669"/>
    <property type="project" value="InterPro"/>
</dbReference>
<dbReference type="AlphaFoldDB" id="A0A087CHP7"/>
<dbReference type="InterPro" id="IPR046348">
    <property type="entry name" value="SIS_dom_sf"/>
</dbReference>
<evidence type="ECO:0000256" key="1">
    <source>
        <dbReference type="ARBA" id="ARBA00023015"/>
    </source>
</evidence>
<proteinExistence type="predicted"/>
<dbReference type="InterPro" id="IPR000281">
    <property type="entry name" value="HTH_RpiR"/>
</dbReference>
<dbReference type="PANTHER" id="PTHR30514:SF18">
    <property type="entry name" value="RPIR-FAMILY TRANSCRIPTIONAL REGULATOR"/>
    <property type="match status" value="1"/>
</dbReference>
<dbReference type="Proteomes" id="UP000029050">
    <property type="component" value="Unassembled WGS sequence"/>
</dbReference>
<dbReference type="InterPro" id="IPR009057">
    <property type="entry name" value="Homeodomain-like_sf"/>
</dbReference>
<evidence type="ECO:0000313" key="5">
    <source>
        <dbReference type="EMBL" id="KFI82797.1"/>
    </source>
</evidence>
<dbReference type="InterPro" id="IPR001347">
    <property type="entry name" value="SIS_dom"/>
</dbReference>
<keyword evidence="3" id="KW-0804">Transcription</keyword>
<protein>
    <submittedName>
        <fullName evidence="5">RpiR family transcriptional regulator</fullName>
    </submittedName>
</protein>
<dbReference type="PANTHER" id="PTHR30514">
    <property type="entry name" value="GLUCOKINASE"/>
    <property type="match status" value="1"/>
</dbReference>
<dbReference type="InterPro" id="IPR047640">
    <property type="entry name" value="RpiR-like"/>
</dbReference>
<dbReference type="STRING" id="218140.BPSY_0589"/>
<dbReference type="GO" id="GO:0003700">
    <property type="term" value="F:DNA-binding transcription factor activity"/>
    <property type="evidence" value="ECO:0007669"/>
    <property type="project" value="InterPro"/>
</dbReference>
<dbReference type="GO" id="GO:0003677">
    <property type="term" value="F:DNA binding"/>
    <property type="evidence" value="ECO:0007669"/>
    <property type="project" value="UniProtKB-KW"/>
</dbReference>